<dbReference type="Pfam" id="PF05860">
    <property type="entry name" value="TPS"/>
    <property type="match status" value="1"/>
</dbReference>
<evidence type="ECO:0000259" key="2">
    <source>
        <dbReference type="SMART" id="SM00912"/>
    </source>
</evidence>
<comment type="caution">
    <text evidence="3">The sequence shown here is derived from an EMBL/GenBank/DDBJ whole genome shotgun (WGS) entry which is preliminary data.</text>
</comment>
<dbReference type="SUPFAM" id="SSF51126">
    <property type="entry name" value="Pectin lyase-like"/>
    <property type="match status" value="1"/>
</dbReference>
<dbReference type="SMART" id="SM00912">
    <property type="entry name" value="Haemagg_act"/>
    <property type="match status" value="1"/>
</dbReference>
<dbReference type="NCBIfam" id="TIGR01901">
    <property type="entry name" value="adhes_NPXG"/>
    <property type="match status" value="1"/>
</dbReference>
<organism evidence="3 4">
    <name type="scientific">Thioclava pacifica DSM 10166</name>
    <dbReference type="NCBI Taxonomy" id="1353537"/>
    <lineage>
        <taxon>Bacteria</taxon>
        <taxon>Pseudomonadati</taxon>
        <taxon>Pseudomonadota</taxon>
        <taxon>Alphaproteobacteria</taxon>
        <taxon>Rhodobacterales</taxon>
        <taxon>Paracoccaceae</taxon>
        <taxon>Thioclava</taxon>
    </lineage>
</organism>
<dbReference type="Gene3D" id="2.160.20.10">
    <property type="entry name" value="Single-stranded right-handed beta-helix, Pectin lyase-like"/>
    <property type="match status" value="1"/>
</dbReference>
<name>A0A074K4D6_9RHOB</name>
<reference evidence="3 4" key="1">
    <citation type="submission" date="2013-07" db="EMBL/GenBank/DDBJ databases">
        <title>Thioclava pacifica DSM 10166 Genome Sequencing.</title>
        <authorList>
            <person name="Lai Q."/>
            <person name="Shao Z."/>
        </authorList>
    </citation>
    <scope>NUCLEOTIDE SEQUENCE [LARGE SCALE GENOMIC DNA]</scope>
    <source>
        <strain evidence="3 4">DSM 10166</strain>
    </source>
</reference>
<dbReference type="InterPro" id="IPR011050">
    <property type="entry name" value="Pectin_lyase_fold/virulence"/>
</dbReference>
<evidence type="ECO:0000256" key="1">
    <source>
        <dbReference type="SAM" id="MobiDB-lite"/>
    </source>
</evidence>
<feature type="domain" description="Filamentous haemagglutinin FhaB/tRNA nuclease CdiA-like TPS" evidence="2">
    <location>
        <begin position="16"/>
        <end position="128"/>
    </location>
</feature>
<sequence length="1807" mass="179089">MVIGLGPVCLSMPVQAENLPVGGQVVTGSATITAPGADALIIRQDSDKAIVNWSQFNIGAAQSVDFQNGSGATLNRVTGGDVSTLSGQLSATGSVYLINPAGVIIGPDGVVTTGGDFVVSTQGLSDGAFLGGGDLTFAGSSKAQVLNLGTITAQQGDVALIARQVENDGTISAPNGTAALAAGYQVVLRGADLGDGKIEVQLGGDDTGVINRGTIEAASAELRANGGNVYALAGNRGGEINATGVARQGGRVFLTAGATGHVAVSQKITSRAAPATSPRPPERPVGRVTISGQTVDLSGTIDARGPEGGAVKVTGATITQSGTIDASAEAAGAAGGSIELLASGALSSSGDLIARGGAGGQGGFVETSGHTVDFTGLSVDTRAEGGPAGLWLVDPEDITVDAAAASVISANLATSSVMLQTTASTASGTGTITPGAGDISIDAPIAWASDTTLTLDAYHAITINAAISPQGGGSVALNYDASDLGNLSFGLTSAGFKGRIDYGATDLGSALSINGTPYTLLYSLGQLDAADGVDAMTGAGMPDDPTGNYALATSLDAQGATYSQALVNTSGISSSIFDGLGNTVSNLSVHGDSTVGLFGVMGGTLRDIGVDGGTMSGVGGVGGLVGFLSTTATVFDAFSTAAVEGRYDPNGFGGSYGGLVGSSLGTIRNSFSTGTVRAENSTLGGLVGANAGTIRESFSTASVTFLPQDASFDGSSYSGGLVGYNSTGGKIRDSFAMGAVSGWKASGGLVGYNRGAIETSFATGAILNQPLQTTNTYGTGTGAYDPPLFGGLVGYSTGTITNSYFDRDTAGTPVNYYGGTALVTSELQNALPTGFDPSVWATGADLYPYLKSTAPDGLAAVSGTAYLEAGQYRSVYVSQTSALAERSADNRAVPEGLGLQNSILTEGGAAARVALDSEGARLLAGSVGANGTYYLFAPADRLTAGSDLVVSAPGDTVSGMTAGARVLPATTGTLAPVTTADLYAGFLTGPTDAATLASLPGLASLKTRAAAASGAQTQSLIAGLELPGYQTSAARFDIDAAYSGSGFLVLSDRDAPITVSAPLTITDGSALALLSGGALNILSKVSLQGGSHVALGYDTSDLGNLSFGLTPDGFVGSLDYGATDQGGTLVINRQPYVLVYSADAFASRPSIASDAVNLALAHEIDASSINQSDALIPWTYYGRFNGLGHVIRGGQFGGLFGDAGIGGLLEPDLREVRDLGFEGGQVTNSVLASGGGVGGTIMNVYSTNDVTGGNYVGGLVNGVSNGGGTGLLIRNSFVTGSVSGGDYVGGLVGWAVGPATILNSYATGDVTGASQVGGLIGGTNGNASIRRSFASAAVTGTGNDIGGLIGLSADGDYKDVYASGDVTATGPVPAGSNVGGLIGRSSGDVIAASYASGAVSGLGATGGLVGAANGSSSTLAFYDSTTTGQLSDAVGATPLTTAQFMDTAGFMAGATGWDFANVWSPPGDGYDPQLYALSPVIWVSQTDATAQYGDSSASITSVSGLNGGPQAYAFGPAGDSLDLTGASFATDPTQDAGLYATALPTQNTLAQSALGIGYRVFYFGDQSLTISPRPITVTAASQTRLYGDANAALSWTISGAGFVNGDSLSGALATQADVTSGVGSYDITQGTLSASPNYALSFVPGTLTVTPRALSITAEDRTKTYGDALVLDPQGYTVAGLVNSDTVDGVTLSADGLDALDLPGLYPITPSDARGRGLGNYDLSYLNGRLSVSLPQGFVPMPPIGPRPGPGREPGQGRATGSPSAGHSLGQGVSPVGCGAGEGRMPCAALPYATNWQPGPRIRFEAN</sequence>
<evidence type="ECO:0000313" key="4">
    <source>
        <dbReference type="Proteomes" id="UP000027432"/>
    </source>
</evidence>
<dbReference type="InterPro" id="IPR011493">
    <property type="entry name" value="GLUG"/>
</dbReference>
<dbReference type="InterPro" id="IPR041286">
    <property type="entry name" value="MBG_2"/>
</dbReference>
<dbReference type="STRING" id="1353537.TP2_02685"/>
<dbReference type="RefSeq" id="WP_038072963.1">
    <property type="nucleotide sequence ID" value="NZ_AUND01000001.1"/>
</dbReference>
<dbReference type="InterPro" id="IPR008638">
    <property type="entry name" value="FhaB/CdiA-like_TPS"/>
</dbReference>
<dbReference type="Proteomes" id="UP000027432">
    <property type="component" value="Unassembled WGS sequence"/>
</dbReference>
<proteinExistence type="predicted"/>
<feature type="region of interest" description="Disordered" evidence="1">
    <location>
        <begin position="1739"/>
        <end position="1771"/>
    </location>
</feature>
<dbReference type="InterPro" id="IPR050909">
    <property type="entry name" value="Bact_Autotransporter_VF"/>
</dbReference>
<dbReference type="InterPro" id="IPR012334">
    <property type="entry name" value="Pectin_lyas_fold"/>
</dbReference>
<dbReference type="OrthoDB" id="1776524at2"/>
<dbReference type="PANTHER" id="PTHR12338">
    <property type="entry name" value="AUTOTRANSPORTER"/>
    <property type="match status" value="1"/>
</dbReference>
<dbReference type="PANTHER" id="PTHR12338:SF5">
    <property type="entry name" value="ANTIGEN 43-RELATED"/>
    <property type="match status" value="1"/>
</dbReference>
<accession>A0A074K4D6</accession>
<keyword evidence="4" id="KW-1185">Reference proteome</keyword>
<dbReference type="Pfam" id="PF18676">
    <property type="entry name" value="MBG_2"/>
    <property type="match status" value="2"/>
</dbReference>
<dbReference type="Gene3D" id="2.160.20.110">
    <property type="match status" value="3"/>
</dbReference>
<dbReference type="eggNOG" id="COG3210">
    <property type="taxonomic scope" value="Bacteria"/>
</dbReference>
<protein>
    <recommendedName>
        <fullName evidence="2">Filamentous haemagglutinin FhaB/tRNA nuclease CdiA-like TPS domain-containing protein</fullName>
    </recommendedName>
</protein>
<feature type="compositionally biased region" description="Pro residues" evidence="1">
    <location>
        <begin position="1740"/>
        <end position="1751"/>
    </location>
</feature>
<gene>
    <name evidence="3" type="ORF">TP2_02685</name>
</gene>
<dbReference type="EMBL" id="AUND01000001">
    <property type="protein sequence ID" value="KEO56452.1"/>
    <property type="molecule type" value="Genomic_DNA"/>
</dbReference>
<dbReference type="Pfam" id="PF07581">
    <property type="entry name" value="Glug"/>
    <property type="match status" value="1"/>
</dbReference>
<evidence type="ECO:0000313" key="3">
    <source>
        <dbReference type="EMBL" id="KEO56452.1"/>
    </source>
</evidence>